<protein>
    <recommendedName>
        <fullName evidence="4">tRNA-splicing endonuclease subunit Sen15 domain-containing protein</fullName>
    </recommendedName>
</protein>
<dbReference type="Gene3D" id="3.40.1350.10">
    <property type="match status" value="1"/>
</dbReference>
<evidence type="ECO:0000313" key="5">
    <source>
        <dbReference type="EMBL" id="KAH0553130.1"/>
    </source>
</evidence>
<dbReference type="GO" id="GO:0000379">
    <property type="term" value="P:tRNA-type intron splice site recognition and cleavage"/>
    <property type="evidence" value="ECO:0007669"/>
    <property type="project" value="InterPro"/>
</dbReference>
<evidence type="ECO:0000259" key="4">
    <source>
        <dbReference type="Pfam" id="PF09631"/>
    </source>
</evidence>
<dbReference type="InterPro" id="IPR036167">
    <property type="entry name" value="tRNA_intron_Endo_cat-like_sf"/>
</dbReference>
<feature type="domain" description="tRNA-splicing endonuclease subunit Sen15" evidence="4">
    <location>
        <begin position="43"/>
        <end position="171"/>
    </location>
</feature>
<dbReference type="GO" id="GO:0003676">
    <property type="term" value="F:nucleic acid binding"/>
    <property type="evidence" value="ECO:0007669"/>
    <property type="project" value="InterPro"/>
</dbReference>
<dbReference type="PANTHER" id="PTHR28518">
    <property type="entry name" value="TRNA-SPLICING ENDONUCLEASE SUBUNIT SEN15"/>
    <property type="match status" value="1"/>
</dbReference>
<keyword evidence="2" id="KW-0819">tRNA processing</keyword>
<dbReference type="InterPro" id="IPR011856">
    <property type="entry name" value="tRNA_endonuc-like_dom_sf"/>
</dbReference>
<dbReference type="SUPFAM" id="SSF53032">
    <property type="entry name" value="tRNA-intron endonuclease catalytic domain-like"/>
    <property type="match status" value="1"/>
</dbReference>
<sequence>MVMASSTADPTASSPPSTATTTTSSSSSKPAHPPHLRALASQTHHNLQHQHDWTSLATHTHSANAPHRLLPRPLLSGLPPQRIYTHPDTQAQQLMLSADRPRRPDDETPELEWILPTHVEERWSLRRFQEVFDALPAGDEGRKRVLLATVGGDSTIVYYILHEGIVKPRQN</sequence>
<dbReference type="InterPro" id="IPR018593">
    <property type="entry name" value="tRNA-endonuc_su_Sen15"/>
</dbReference>
<reference evidence="5" key="1">
    <citation type="submission" date="2021-03" db="EMBL/GenBank/DDBJ databases">
        <title>Comparative genomics and phylogenomic investigation of the class Geoglossomycetes provide insights into ecological specialization and systematics.</title>
        <authorList>
            <person name="Melie T."/>
            <person name="Pirro S."/>
            <person name="Miller A.N."/>
            <person name="Quandt A."/>
        </authorList>
    </citation>
    <scope>NUCLEOTIDE SEQUENCE</scope>
    <source>
        <strain evidence="5">CAQ_001_2017</strain>
    </source>
</reference>
<feature type="compositionally biased region" description="Low complexity" evidence="3">
    <location>
        <begin position="1"/>
        <end position="30"/>
    </location>
</feature>
<evidence type="ECO:0000256" key="2">
    <source>
        <dbReference type="ARBA" id="ARBA00022694"/>
    </source>
</evidence>
<name>A0A9P8IJZ1_9PEZI</name>
<dbReference type="PANTHER" id="PTHR28518:SF1">
    <property type="entry name" value="TRNA-SPLICING ENDONUCLEASE SUBUNIT SEN15"/>
    <property type="match status" value="1"/>
</dbReference>
<evidence type="ECO:0000256" key="1">
    <source>
        <dbReference type="ARBA" id="ARBA00006091"/>
    </source>
</evidence>
<comment type="similarity">
    <text evidence="1">Belongs to the SEN15 family.</text>
</comment>
<proteinExistence type="inferred from homology"/>
<feature type="region of interest" description="Disordered" evidence="3">
    <location>
        <begin position="1"/>
        <end position="35"/>
    </location>
</feature>
<evidence type="ECO:0000313" key="6">
    <source>
        <dbReference type="Proteomes" id="UP000750711"/>
    </source>
</evidence>
<comment type="caution">
    <text evidence="5">The sequence shown here is derived from an EMBL/GenBank/DDBJ whole genome shotgun (WGS) entry which is preliminary data.</text>
</comment>
<dbReference type="Pfam" id="PF09631">
    <property type="entry name" value="Sen15"/>
    <property type="match status" value="1"/>
</dbReference>
<organism evidence="5 6">
    <name type="scientific">Trichoglossum hirsutum</name>
    <dbReference type="NCBI Taxonomy" id="265104"/>
    <lineage>
        <taxon>Eukaryota</taxon>
        <taxon>Fungi</taxon>
        <taxon>Dikarya</taxon>
        <taxon>Ascomycota</taxon>
        <taxon>Pezizomycotina</taxon>
        <taxon>Geoglossomycetes</taxon>
        <taxon>Geoglossales</taxon>
        <taxon>Geoglossaceae</taxon>
        <taxon>Trichoglossum</taxon>
    </lineage>
</organism>
<dbReference type="AlphaFoldDB" id="A0A9P8IJZ1"/>
<dbReference type="EMBL" id="JAGHQM010001587">
    <property type="protein sequence ID" value="KAH0553130.1"/>
    <property type="molecule type" value="Genomic_DNA"/>
</dbReference>
<dbReference type="InterPro" id="IPR042777">
    <property type="entry name" value="Sen15_fungi"/>
</dbReference>
<evidence type="ECO:0000256" key="3">
    <source>
        <dbReference type="SAM" id="MobiDB-lite"/>
    </source>
</evidence>
<dbReference type="GO" id="GO:0000214">
    <property type="term" value="C:tRNA-intron endonuclease complex"/>
    <property type="evidence" value="ECO:0007669"/>
    <property type="project" value="InterPro"/>
</dbReference>
<gene>
    <name evidence="5" type="ORF">GP486_006681</name>
</gene>
<accession>A0A9P8IJZ1</accession>
<dbReference type="Proteomes" id="UP000750711">
    <property type="component" value="Unassembled WGS sequence"/>
</dbReference>
<dbReference type="GO" id="GO:0000213">
    <property type="term" value="F:tRNA-intron lyase activity"/>
    <property type="evidence" value="ECO:0007669"/>
    <property type="project" value="TreeGrafter"/>
</dbReference>
<keyword evidence="6" id="KW-1185">Reference proteome</keyword>